<protein>
    <submittedName>
        <fullName evidence="2">Carboxypeptidase-like regulatory domain-containing protein</fullName>
    </submittedName>
</protein>
<comment type="caution">
    <text evidence="2">The sequence shown here is derived from an EMBL/GenBank/DDBJ whole genome shotgun (WGS) entry which is preliminary data.</text>
</comment>
<keyword evidence="2" id="KW-0378">Hydrolase</keyword>
<proteinExistence type="predicted"/>
<dbReference type="Proteomes" id="UP000305517">
    <property type="component" value="Unassembled WGS sequence"/>
</dbReference>
<gene>
    <name evidence="2" type="ORF">FDY95_24955</name>
</gene>
<keyword evidence="1" id="KW-0732">Signal</keyword>
<dbReference type="EMBL" id="VAJM01000020">
    <property type="protein sequence ID" value="TLM87895.1"/>
    <property type="molecule type" value="Genomic_DNA"/>
</dbReference>
<feature type="signal peptide" evidence="1">
    <location>
        <begin position="1"/>
        <end position="19"/>
    </location>
</feature>
<reference evidence="2 3" key="1">
    <citation type="submission" date="2019-05" db="EMBL/GenBank/DDBJ databases">
        <title>Hymenobacter edaphi sp. nov., isolated from abandoned arsenic-contaminated farmland soil.</title>
        <authorList>
            <person name="Nie L."/>
        </authorList>
    </citation>
    <scope>NUCLEOTIDE SEQUENCE [LARGE SCALE GENOMIC DNA]</scope>
    <source>
        <strain evidence="2 3">1-3-3-8</strain>
    </source>
</reference>
<evidence type="ECO:0000313" key="3">
    <source>
        <dbReference type="Proteomes" id="UP000305517"/>
    </source>
</evidence>
<dbReference type="SUPFAM" id="SSF49464">
    <property type="entry name" value="Carboxypeptidase regulatory domain-like"/>
    <property type="match status" value="1"/>
</dbReference>
<dbReference type="OrthoDB" id="886934at2"/>
<dbReference type="Pfam" id="PF13715">
    <property type="entry name" value="CarbopepD_reg_2"/>
    <property type="match status" value="1"/>
</dbReference>
<dbReference type="RefSeq" id="WP_138082294.1">
    <property type="nucleotide sequence ID" value="NZ_VAJM01000020.1"/>
</dbReference>
<organism evidence="2 3">
    <name type="scientific">Hymenobacter jeollabukensis</name>
    <dbReference type="NCBI Taxonomy" id="2025313"/>
    <lineage>
        <taxon>Bacteria</taxon>
        <taxon>Pseudomonadati</taxon>
        <taxon>Bacteroidota</taxon>
        <taxon>Cytophagia</taxon>
        <taxon>Cytophagales</taxon>
        <taxon>Hymenobacteraceae</taxon>
        <taxon>Hymenobacter</taxon>
    </lineage>
</organism>
<accession>A0A5R8WHP5</accession>
<dbReference type="GO" id="GO:0004180">
    <property type="term" value="F:carboxypeptidase activity"/>
    <property type="evidence" value="ECO:0007669"/>
    <property type="project" value="UniProtKB-KW"/>
</dbReference>
<dbReference type="InterPro" id="IPR008969">
    <property type="entry name" value="CarboxyPept-like_regulatory"/>
</dbReference>
<dbReference type="AlphaFoldDB" id="A0A5R8WHP5"/>
<name>A0A5R8WHP5_9BACT</name>
<keyword evidence="2" id="KW-0121">Carboxypeptidase</keyword>
<evidence type="ECO:0000256" key="1">
    <source>
        <dbReference type="SAM" id="SignalP"/>
    </source>
</evidence>
<keyword evidence="3" id="KW-1185">Reference proteome</keyword>
<keyword evidence="2" id="KW-0645">Protease</keyword>
<sequence>MRCAFFLLPIIGLATTCAAAQAPAPRPMLSGMVVNGARQPLAGVSVLVRGTTQATSTNAEGRFLLPDLPRGPITLRFELSGFVTTDVAVADTARAPLQVRLLSTRPPVRARRN</sequence>
<dbReference type="Gene3D" id="2.60.40.1120">
    <property type="entry name" value="Carboxypeptidase-like, regulatory domain"/>
    <property type="match status" value="1"/>
</dbReference>
<evidence type="ECO:0000313" key="2">
    <source>
        <dbReference type="EMBL" id="TLM87895.1"/>
    </source>
</evidence>
<feature type="chain" id="PRO_5024304481" evidence="1">
    <location>
        <begin position="20"/>
        <end position="113"/>
    </location>
</feature>